<name>A0ABU6ZG03_9FABA</name>
<keyword evidence="2" id="KW-0472">Membrane</keyword>
<dbReference type="Proteomes" id="UP001341840">
    <property type="component" value="Unassembled WGS sequence"/>
</dbReference>
<evidence type="ECO:0000256" key="2">
    <source>
        <dbReference type="SAM" id="Phobius"/>
    </source>
</evidence>
<evidence type="ECO:0000256" key="1">
    <source>
        <dbReference type="SAM" id="MobiDB-lite"/>
    </source>
</evidence>
<dbReference type="EMBL" id="JASCZI010272188">
    <property type="protein sequence ID" value="MED6220887.1"/>
    <property type="molecule type" value="Genomic_DNA"/>
</dbReference>
<keyword evidence="4" id="KW-1185">Reference proteome</keyword>
<keyword evidence="2" id="KW-0812">Transmembrane</keyword>
<feature type="compositionally biased region" description="Polar residues" evidence="1">
    <location>
        <begin position="1"/>
        <end position="11"/>
    </location>
</feature>
<accession>A0ABU6ZG03</accession>
<sequence>MGGEASSSFESKMNAPSVVSCASDPGDSSYGWVSRRTLKKHPYNGGRCYHGKKAVPLKSRTVGNPNRWFLRCPHYKVDEVHEHDMERIPEEKKMSQHKFSWEDSAKVSDGGLKEDTNYVFLFNTISRMKCEISALKKLVTGLFVGLGIMCVINLYNLSK</sequence>
<gene>
    <name evidence="3" type="ORF">PIB30_049148</name>
</gene>
<evidence type="ECO:0000313" key="4">
    <source>
        <dbReference type="Proteomes" id="UP001341840"/>
    </source>
</evidence>
<evidence type="ECO:0000313" key="3">
    <source>
        <dbReference type="EMBL" id="MED6220887.1"/>
    </source>
</evidence>
<feature type="transmembrane region" description="Helical" evidence="2">
    <location>
        <begin position="138"/>
        <end position="157"/>
    </location>
</feature>
<feature type="region of interest" description="Disordered" evidence="1">
    <location>
        <begin position="1"/>
        <end position="28"/>
    </location>
</feature>
<proteinExistence type="predicted"/>
<keyword evidence="2" id="KW-1133">Transmembrane helix</keyword>
<protein>
    <submittedName>
        <fullName evidence="3">Uncharacterized protein</fullName>
    </submittedName>
</protein>
<comment type="caution">
    <text evidence="3">The sequence shown here is derived from an EMBL/GenBank/DDBJ whole genome shotgun (WGS) entry which is preliminary data.</text>
</comment>
<reference evidence="3 4" key="1">
    <citation type="journal article" date="2023" name="Plants (Basel)">
        <title>Bridging the Gap: Combining Genomics and Transcriptomics Approaches to Understand Stylosanthes scabra, an Orphan Legume from the Brazilian Caatinga.</title>
        <authorList>
            <person name="Ferreira-Neto J.R.C."/>
            <person name="da Silva M.D."/>
            <person name="Binneck E."/>
            <person name="de Melo N.F."/>
            <person name="da Silva R.H."/>
            <person name="de Melo A.L.T.M."/>
            <person name="Pandolfi V."/>
            <person name="Bustamante F.O."/>
            <person name="Brasileiro-Vidal A.C."/>
            <person name="Benko-Iseppon A.M."/>
        </authorList>
    </citation>
    <scope>NUCLEOTIDE SEQUENCE [LARGE SCALE GENOMIC DNA]</scope>
    <source>
        <tissue evidence="3">Leaves</tissue>
    </source>
</reference>
<organism evidence="3 4">
    <name type="scientific">Stylosanthes scabra</name>
    <dbReference type="NCBI Taxonomy" id="79078"/>
    <lineage>
        <taxon>Eukaryota</taxon>
        <taxon>Viridiplantae</taxon>
        <taxon>Streptophyta</taxon>
        <taxon>Embryophyta</taxon>
        <taxon>Tracheophyta</taxon>
        <taxon>Spermatophyta</taxon>
        <taxon>Magnoliopsida</taxon>
        <taxon>eudicotyledons</taxon>
        <taxon>Gunneridae</taxon>
        <taxon>Pentapetalae</taxon>
        <taxon>rosids</taxon>
        <taxon>fabids</taxon>
        <taxon>Fabales</taxon>
        <taxon>Fabaceae</taxon>
        <taxon>Papilionoideae</taxon>
        <taxon>50 kb inversion clade</taxon>
        <taxon>dalbergioids sensu lato</taxon>
        <taxon>Dalbergieae</taxon>
        <taxon>Pterocarpus clade</taxon>
        <taxon>Stylosanthes</taxon>
    </lineage>
</organism>